<reference evidence="2 3" key="1">
    <citation type="submission" date="2020-06" db="EMBL/GenBank/DDBJ databases">
        <title>Actinokineospora xiongansis sp. nov., isolated from soil of Baiyangdian.</title>
        <authorList>
            <person name="Zhang X."/>
        </authorList>
    </citation>
    <scope>NUCLEOTIDE SEQUENCE [LARGE SCALE GENOMIC DNA]</scope>
    <source>
        <strain evidence="2 3">HBU206404</strain>
    </source>
</reference>
<keyword evidence="3" id="KW-1185">Reference proteome</keyword>
<keyword evidence="1" id="KW-0812">Transmembrane</keyword>
<evidence type="ECO:0000256" key="1">
    <source>
        <dbReference type="SAM" id="Phobius"/>
    </source>
</evidence>
<feature type="transmembrane region" description="Helical" evidence="1">
    <location>
        <begin position="20"/>
        <end position="37"/>
    </location>
</feature>
<proteinExistence type="predicted"/>
<evidence type="ECO:0000313" key="2">
    <source>
        <dbReference type="EMBL" id="MBC6450125.1"/>
    </source>
</evidence>
<evidence type="ECO:0000313" key="3">
    <source>
        <dbReference type="Proteomes" id="UP000734823"/>
    </source>
</evidence>
<dbReference type="Proteomes" id="UP000734823">
    <property type="component" value="Unassembled WGS sequence"/>
</dbReference>
<sequence>MTITTMRHSEPVTIRTAVRFAGNLLYALVAVVLFGRSDSDESKSRSRTDDR</sequence>
<keyword evidence="1" id="KW-0472">Membrane</keyword>
<organism evidence="2 3">
    <name type="scientific">Actinokineospora xionganensis</name>
    <dbReference type="NCBI Taxonomy" id="2684470"/>
    <lineage>
        <taxon>Bacteria</taxon>
        <taxon>Bacillati</taxon>
        <taxon>Actinomycetota</taxon>
        <taxon>Actinomycetes</taxon>
        <taxon>Pseudonocardiales</taxon>
        <taxon>Pseudonocardiaceae</taxon>
        <taxon>Actinokineospora</taxon>
    </lineage>
</organism>
<protein>
    <submittedName>
        <fullName evidence="2">Uncharacterized protein</fullName>
    </submittedName>
</protein>
<gene>
    <name evidence="2" type="ORF">GPZ80_23460</name>
</gene>
<dbReference type="EMBL" id="JABVED010000014">
    <property type="protein sequence ID" value="MBC6450125.1"/>
    <property type="molecule type" value="Genomic_DNA"/>
</dbReference>
<name>A0ABR7LBR6_9PSEU</name>
<comment type="caution">
    <text evidence="2">The sequence shown here is derived from an EMBL/GenBank/DDBJ whole genome shotgun (WGS) entry which is preliminary data.</text>
</comment>
<accession>A0ABR7LBR6</accession>
<keyword evidence="1" id="KW-1133">Transmembrane helix</keyword>
<dbReference type="RefSeq" id="WP_187223217.1">
    <property type="nucleotide sequence ID" value="NZ_JABVED010000014.1"/>
</dbReference>